<comment type="caution">
    <text evidence="1">The sequence shown here is derived from an EMBL/GenBank/DDBJ whole genome shotgun (WGS) entry which is preliminary data.</text>
</comment>
<gene>
    <name evidence="1" type="ORF">IV203_028050</name>
</gene>
<dbReference type="AlphaFoldDB" id="A0A9K3Q6M8"/>
<keyword evidence="2" id="KW-1185">Reference proteome</keyword>
<proteinExistence type="predicted"/>
<accession>A0A9K3Q6M8</accession>
<name>A0A9K3Q6M8_9STRA</name>
<reference evidence="1" key="2">
    <citation type="submission" date="2021-04" db="EMBL/GenBank/DDBJ databases">
        <authorList>
            <person name="Podell S."/>
        </authorList>
    </citation>
    <scope>NUCLEOTIDE SEQUENCE</scope>
    <source>
        <strain evidence="1">Hildebrandi</strain>
    </source>
</reference>
<dbReference type="Proteomes" id="UP000693970">
    <property type="component" value="Unassembled WGS sequence"/>
</dbReference>
<reference evidence="1" key="1">
    <citation type="journal article" date="2021" name="Sci. Rep.">
        <title>Diploid genomic architecture of Nitzschia inconspicua, an elite biomass production diatom.</title>
        <authorList>
            <person name="Oliver A."/>
            <person name="Podell S."/>
            <person name="Pinowska A."/>
            <person name="Traller J.C."/>
            <person name="Smith S.R."/>
            <person name="McClure R."/>
            <person name="Beliaev A."/>
            <person name="Bohutskyi P."/>
            <person name="Hill E.A."/>
            <person name="Rabines A."/>
            <person name="Zheng H."/>
            <person name="Allen L.Z."/>
            <person name="Kuo A."/>
            <person name="Grigoriev I.V."/>
            <person name="Allen A.E."/>
            <person name="Hazlebeck D."/>
            <person name="Allen E.E."/>
        </authorList>
    </citation>
    <scope>NUCLEOTIDE SEQUENCE</scope>
    <source>
        <strain evidence="1">Hildebrandi</strain>
    </source>
</reference>
<protein>
    <submittedName>
        <fullName evidence="1">Uncharacterized protein</fullName>
    </submittedName>
</protein>
<organism evidence="1 2">
    <name type="scientific">Nitzschia inconspicua</name>
    <dbReference type="NCBI Taxonomy" id="303405"/>
    <lineage>
        <taxon>Eukaryota</taxon>
        <taxon>Sar</taxon>
        <taxon>Stramenopiles</taxon>
        <taxon>Ochrophyta</taxon>
        <taxon>Bacillariophyta</taxon>
        <taxon>Bacillariophyceae</taxon>
        <taxon>Bacillariophycidae</taxon>
        <taxon>Bacillariales</taxon>
        <taxon>Bacillariaceae</taxon>
        <taxon>Nitzschia</taxon>
    </lineage>
</organism>
<dbReference type="EMBL" id="JAGRRH010000005">
    <property type="protein sequence ID" value="KAG7370304.1"/>
    <property type="molecule type" value="Genomic_DNA"/>
</dbReference>
<sequence>MGFRPTLTQKEEWFPTSVNVLDSEPTTSASIQVIDTNEEPGVGTPPEDSILDLSQRCFRAEVFKPDLVFETVEDLMVAINEYQELFGNIVAIRRMRGNARTFTCFSHVNCLFNVKFRQNPRQEEQVHWKCLRPASRRTVSATNDFVPLSLSDNEVAAYRQDQRHPCDGCTNLWTFDCHNTSLSSPFALVHRGGGCIIRDAVDDVSVLLCDRPVFSHLSSLCRLSLPSTESASDSDSSESDSVEISAAWVGGNALSDLPREMWERVRPFRLLSL</sequence>
<evidence type="ECO:0000313" key="1">
    <source>
        <dbReference type="EMBL" id="KAG7370304.1"/>
    </source>
</evidence>
<evidence type="ECO:0000313" key="2">
    <source>
        <dbReference type="Proteomes" id="UP000693970"/>
    </source>
</evidence>